<sequence length="140" mass="16181">MTTIGWREWGHLPALGISNIHMKVDTGAKTSCLHAFQLEPFMKEGEEWLRIFVHPKQESLEEHICEARVYDKREVTDSGGHTEVRYVIKTRFVLGSFDQEVELTLTNRDTMKFRMLLGRQAMRGHFLVNPDASHLLGDVK</sequence>
<reference evidence="2 3" key="1">
    <citation type="journal article" date="2011" name="Front. Microbiol.">
        <title>Genomic signatures of strain selection and enhancement in Bacillus atrophaeus var. globigii, a historical biowarfare simulant.</title>
        <authorList>
            <person name="Gibbons H.S."/>
            <person name="Broomall S.M."/>
            <person name="McNew L.A."/>
            <person name="Daligault H."/>
            <person name="Chapman C."/>
            <person name="Bruce D."/>
            <person name="Karavis M."/>
            <person name="Krepps M."/>
            <person name="McGregor P.A."/>
            <person name="Hong C."/>
            <person name="Park K.H."/>
            <person name="Akmal A."/>
            <person name="Feldman A."/>
            <person name="Lin J.S."/>
            <person name="Chang W.E."/>
            <person name="Higgs B.W."/>
            <person name="Demirev P."/>
            <person name="Lindquist J."/>
            <person name="Liem A."/>
            <person name="Fochler E."/>
            <person name="Read T.D."/>
            <person name="Tapia R."/>
            <person name="Johnson S."/>
            <person name="Bishop-Lilly K.A."/>
            <person name="Detter C."/>
            <person name="Han C."/>
            <person name="Sozhamannan S."/>
            <person name="Rosenzweig C.N."/>
            <person name="Skowronski E.W."/>
        </authorList>
    </citation>
    <scope>NUCLEOTIDE SEQUENCE [LARGE SCALE GENOMIC DNA]</scope>
    <source>
        <strain evidence="2 3">TPS4-2</strain>
    </source>
</reference>
<dbReference type="RefSeq" id="WP_126751947.1">
    <property type="nucleotide sequence ID" value="NZ_JBHUMT010000013.1"/>
</dbReference>
<name>A0A432YU15_9GAMM</name>
<dbReference type="PANTHER" id="PTHR38037">
    <property type="entry name" value="ZN_PROTEASE DOMAIN-CONTAINING PROTEIN"/>
    <property type="match status" value="1"/>
</dbReference>
<accession>A0A432YU15</accession>
<protein>
    <submittedName>
        <fullName evidence="2">ATP-dependent zinc protease</fullName>
    </submittedName>
</protein>
<dbReference type="GO" id="GO:0008233">
    <property type="term" value="F:peptidase activity"/>
    <property type="evidence" value="ECO:0007669"/>
    <property type="project" value="UniProtKB-KW"/>
</dbReference>
<dbReference type="InterPro" id="IPR008503">
    <property type="entry name" value="Asp_endopeptidase"/>
</dbReference>
<dbReference type="AlphaFoldDB" id="A0A432YU15"/>
<dbReference type="GO" id="GO:0006508">
    <property type="term" value="P:proteolysis"/>
    <property type="evidence" value="ECO:0007669"/>
    <property type="project" value="UniProtKB-KW"/>
</dbReference>
<evidence type="ECO:0000313" key="2">
    <source>
        <dbReference type="EMBL" id="RUO66809.1"/>
    </source>
</evidence>
<evidence type="ECO:0000313" key="3">
    <source>
        <dbReference type="Proteomes" id="UP000288361"/>
    </source>
</evidence>
<dbReference type="InterPro" id="IPR021109">
    <property type="entry name" value="Peptidase_aspartic_dom_sf"/>
</dbReference>
<dbReference type="Pfam" id="PF05618">
    <property type="entry name" value="Zn_protease"/>
    <property type="match status" value="1"/>
</dbReference>
<gene>
    <name evidence="2" type="ORF">CWI73_05895</name>
</gene>
<dbReference type="EMBL" id="PIQA01000003">
    <property type="protein sequence ID" value="RUO66809.1"/>
    <property type="molecule type" value="Genomic_DNA"/>
</dbReference>
<keyword evidence="2" id="KW-0378">Hydrolase</keyword>
<feature type="domain" description="Retropepsin-like aspartic endopeptidase" evidence="1">
    <location>
        <begin position="4"/>
        <end position="132"/>
    </location>
</feature>
<proteinExistence type="predicted"/>
<comment type="caution">
    <text evidence="2">The sequence shown here is derived from an EMBL/GenBank/DDBJ whole genome shotgun (WGS) entry which is preliminary data.</text>
</comment>
<keyword evidence="2" id="KW-0645">Protease</keyword>
<dbReference type="Gene3D" id="2.40.70.10">
    <property type="entry name" value="Acid Proteases"/>
    <property type="match status" value="1"/>
</dbReference>
<dbReference type="Proteomes" id="UP000288361">
    <property type="component" value="Unassembled WGS sequence"/>
</dbReference>
<evidence type="ECO:0000259" key="1">
    <source>
        <dbReference type="Pfam" id="PF05618"/>
    </source>
</evidence>
<dbReference type="PANTHER" id="PTHR38037:SF1">
    <property type="entry name" value="ATP-DEPENDENT ZINC PROTEASE DOMAIN-CONTAINING PROTEIN-RELATED"/>
    <property type="match status" value="1"/>
</dbReference>
<dbReference type="SUPFAM" id="SSF50630">
    <property type="entry name" value="Acid proteases"/>
    <property type="match status" value="1"/>
</dbReference>
<organism evidence="2 3">
    <name type="scientific">Idiomarina piscisalsi</name>
    <dbReference type="NCBI Taxonomy" id="1096243"/>
    <lineage>
        <taxon>Bacteria</taxon>
        <taxon>Pseudomonadati</taxon>
        <taxon>Pseudomonadota</taxon>
        <taxon>Gammaproteobacteria</taxon>
        <taxon>Alteromonadales</taxon>
        <taxon>Idiomarinaceae</taxon>
        <taxon>Idiomarina</taxon>
    </lineage>
</organism>